<dbReference type="Proteomes" id="UP000799778">
    <property type="component" value="Unassembled WGS sequence"/>
</dbReference>
<keyword evidence="3" id="KW-1185">Reference proteome</keyword>
<evidence type="ECO:0000313" key="2">
    <source>
        <dbReference type="EMBL" id="KAF2021365.1"/>
    </source>
</evidence>
<evidence type="ECO:0008006" key="4">
    <source>
        <dbReference type="Google" id="ProtNLM"/>
    </source>
</evidence>
<gene>
    <name evidence="2" type="ORF">BU24DRAFT_457347</name>
</gene>
<keyword evidence="1" id="KW-0732">Signal</keyword>
<protein>
    <recommendedName>
        <fullName evidence="4">Invertebrate defensins family profile domain-containing protein</fullName>
    </recommendedName>
</protein>
<dbReference type="EMBL" id="ML978066">
    <property type="protein sequence ID" value="KAF2021365.1"/>
    <property type="molecule type" value="Genomic_DNA"/>
</dbReference>
<accession>A0A6A5Y725</accession>
<dbReference type="AlphaFoldDB" id="A0A6A5Y725"/>
<dbReference type="RefSeq" id="XP_033389704.1">
    <property type="nucleotide sequence ID" value="XM_033531533.1"/>
</dbReference>
<name>A0A6A5Y725_9PLEO</name>
<dbReference type="GeneID" id="54288930"/>
<evidence type="ECO:0000256" key="1">
    <source>
        <dbReference type="SAM" id="SignalP"/>
    </source>
</evidence>
<feature type="chain" id="PRO_5025456705" description="Invertebrate defensins family profile domain-containing protein" evidence="1">
    <location>
        <begin position="17"/>
        <end position="84"/>
    </location>
</feature>
<organism evidence="2 3">
    <name type="scientific">Aaosphaeria arxii CBS 175.79</name>
    <dbReference type="NCBI Taxonomy" id="1450172"/>
    <lineage>
        <taxon>Eukaryota</taxon>
        <taxon>Fungi</taxon>
        <taxon>Dikarya</taxon>
        <taxon>Ascomycota</taxon>
        <taxon>Pezizomycotina</taxon>
        <taxon>Dothideomycetes</taxon>
        <taxon>Pleosporomycetidae</taxon>
        <taxon>Pleosporales</taxon>
        <taxon>Pleosporales incertae sedis</taxon>
        <taxon>Aaosphaeria</taxon>
    </lineage>
</organism>
<feature type="signal peptide" evidence="1">
    <location>
        <begin position="1"/>
        <end position="16"/>
    </location>
</feature>
<reference evidence="2" key="1">
    <citation type="journal article" date="2020" name="Stud. Mycol.">
        <title>101 Dothideomycetes genomes: a test case for predicting lifestyles and emergence of pathogens.</title>
        <authorList>
            <person name="Haridas S."/>
            <person name="Albert R."/>
            <person name="Binder M."/>
            <person name="Bloem J."/>
            <person name="Labutti K."/>
            <person name="Salamov A."/>
            <person name="Andreopoulos B."/>
            <person name="Baker S."/>
            <person name="Barry K."/>
            <person name="Bills G."/>
            <person name="Bluhm B."/>
            <person name="Cannon C."/>
            <person name="Castanera R."/>
            <person name="Culley D."/>
            <person name="Daum C."/>
            <person name="Ezra D."/>
            <person name="Gonzalez J."/>
            <person name="Henrissat B."/>
            <person name="Kuo A."/>
            <person name="Liang C."/>
            <person name="Lipzen A."/>
            <person name="Lutzoni F."/>
            <person name="Magnuson J."/>
            <person name="Mondo S."/>
            <person name="Nolan M."/>
            <person name="Ohm R."/>
            <person name="Pangilinan J."/>
            <person name="Park H.-J."/>
            <person name="Ramirez L."/>
            <person name="Alfaro M."/>
            <person name="Sun H."/>
            <person name="Tritt A."/>
            <person name="Yoshinaga Y."/>
            <person name="Zwiers L.-H."/>
            <person name="Turgeon B."/>
            <person name="Goodwin S."/>
            <person name="Spatafora J."/>
            <person name="Crous P."/>
            <person name="Grigoriev I."/>
        </authorList>
    </citation>
    <scope>NUCLEOTIDE SEQUENCE</scope>
    <source>
        <strain evidence="2">CBS 175.79</strain>
    </source>
</reference>
<evidence type="ECO:0000313" key="3">
    <source>
        <dbReference type="Proteomes" id="UP000799778"/>
    </source>
</evidence>
<proteinExistence type="predicted"/>
<sequence>MKFILPLLALIASALALPAPDENSLALRDITALAEAELDAREASGLLESRKCLKKGAICWQSTKCCNKLCAMNKGKGALTCGGV</sequence>